<dbReference type="AlphaFoldDB" id="A0A8S1CXK2"/>
<sequence>MPSTEGPSGPTGLARLGVSFIAALEAFFFWLGCFIGHHPFYVISSCLLIGALFSSGLHNFTQENRPEKLWIPSDSHFVRDSEWMRNNFPNNVRPQFAIFEAQENIMTSENLIQILDVIEEIKSIKADGTEWSNICLKIPVVTFGQGGGLRRRRAANESESEWDDIFGSDFDDAFEEDLFKKKDFGEPSFLKNFDPSVHFDRATYCSFLSGMQEACWLSSPLEIWNYEREKIGNLDLDEISTALNETDVSPVFGIPRDYLKMLGGVQMDQNGTVISAKTILVTWLVKSDPSKARGEITNDAGTGDSVAKNILNWEAEFVNILNKNRNGSITIYTFSGRSFGDVSGTAIKNDAKKLSIGFIIMFIYVQLMLGRFNLVEQRAVLSLIGIGSVGMGCVVAYGICSAFGIPYGPVHNILPFLMLGIGIDDMFVIAQCWATLGPEVSTLSLPEKMGHTLKHAGVSITITSLTDFTAFAIGATTVLPSLRSFCIYAAVGILATYVLQATFFTAWFSLDLRRMLDSRDGFLFCIKYKNYKPNNCSQKDLFKSAFEAILGSFLFKTPVKVIVLVCTATLLIFGSWGLSMLRQEFDPIWFLPQSTYLFKYFDKSKKFYPSDGEPGTIFLSNFNHYDHLNSIADMIDRLEEQKDIIKEVDAWYTPFQKYSNTHFNTSLPGEKLSEDRFHDILGRFLFSPTGSKYRMKFIFNGTPRCLLDAPPVKISSFDFKFRKFKGSVEHVPAMNRLKKIISQAEFGDGAVVKVWARAFAGWETDEVIAEELLRNISWAMICVFFTTLLLIVDIKACLLVLFCVVLTLIDVSGMMHFWGLTVDTVSCIDLVLAIGLCVDYAAHIAHSFMTFPGSREERAIKTVKQIGPAVFNGGFSTFLAFILLADSDSHVFSTYFKIFFLVVVFGLFHGLVFLPVVLSLIGPAPYPQVEEHQPGNVSSLPMNVVAVADNKPQKLPDIPSVITQC</sequence>
<dbReference type="InterPro" id="IPR000731">
    <property type="entry name" value="SSD"/>
</dbReference>
<dbReference type="Gene3D" id="1.20.1640.10">
    <property type="entry name" value="Multidrug efflux transporter AcrB transmembrane domain"/>
    <property type="match status" value="2"/>
</dbReference>
<feature type="transmembrane region" description="Helical" evidence="6">
    <location>
        <begin position="798"/>
        <end position="818"/>
    </location>
</feature>
<protein>
    <recommendedName>
        <fullName evidence="7">SSD domain-containing protein</fullName>
    </recommendedName>
</protein>
<evidence type="ECO:0000256" key="4">
    <source>
        <dbReference type="ARBA" id="ARBA00022989"/>
    </source>
</evidence>
<evidence type="ECO:0000256" key="6">
    <source>
        <dbReference type="SAM" id="Phobius"/>
    </source>
</evidence>
<dbReference type="Proteomes" id="UP000494165">
    <property type="component" value="Unassembled WGS sequence"/>
</dbReference>
<feature type="transmembrane region" description="Helical" evidence="6">
    <location>
        <begin position="869"/>
        <end position="886"/>
    </location>
</feature>
<dbReference type="GO" id="GO:0016020">
    <property type="term" value="C:membrane"/>
    <property type="evidence" value="ECO:0007669"/>
    <property type="project" value="UniProtKB-SubCell"/>
</dbReference>
<feature type="transmembrane region" description="Helical" evidence="6">
    <location>
        <begin position="830"/>
        <end position="849"/>
    </location>
</feature>
<dbReference type="PANTHER" id="PTHR10796:SF130">
    <property type="entry name" value="PATCHED DOMAIN-CONTAINING PROTEIN 3-LIKE PROTEIN"/>
    <property type="match status" value="1"/>
</dbReference>
<feature type="domain" description="SSD" evidence="7">
    <location>
        <begin position="801"/>
        <end position="920"/>
    </location>
</feature>
<evidence type="ECO:0000313" key="8">
    <source>
        <dbReference type="EMBL" id="CAB3372794.1"/>
    </source>
</evidence>
<evidence type="ECO:0000313" key="9">
    <source>
        <dbReference type="Proteomes" id="UP000494165"/>
    </source>
</evidence>
<keyword evidence="4 6" id="KW-1133">Transmembrane helix</keyword>
<feature type="domain" description="SSD" evidence="7">
    <location>
        <begin position="350"/>
        <end position="510"/>
    </location>
</feature>
<dbReference type="InterPro" id="IPR053958">
    <property type="entry name" value="HMGCR/SNAP/NPC1-like_SSD"/>
</dbReference>
<dbReference type="EMBL" id="CADEPI010000076">
    <property type="protein sequence ID" value="CAB3372794.1"/>
    <property type="molecule type" value="Genomic_DNA"/>
</dbReference>
<feature type="transmembrane region" description="Helical" evidence="6">
    <location>
        <begin position="486"/>
        <end position="510"/>
    </location>
</feature>
<comment type="similarity">
    <text evidence="2">Belongs to the patched family.</text>
</comment>
<organism evidence="8 9">
    <name type="scientific">Cloeon dipterum</name>
    <dbReference type="NCBI Taxonomy" id="197152"/>
    <lineage>
        <taxon>Eukaryota</taxon>
        <taxon>Metazoa</taxon>
        <taxon>Ecdysozoa</taxon>
        <taxon>Arthropoda</taxon>
        <taxon>Hexapoda</taxon>
        <taxon>Insecta</taxon>
        <taxon>Pterygota</taxon>
        <taxon>Palaeoptera</taxon>
        <taxon>Ephemeroptera</taxon>
        <taxon>Pisciforma</taxon>
        <taxon>Baetidae</taxon>
        <taxon>Cloeon</taxon>
    </lineage>
</organism>
<feature type="transmembrane region" description="Helical" evidence="6">
    <location>
        <begin position="354"/>
        <end position="374"/>
    </location>
</feature>
<proteinExistence type="inferred from homology"/>
<feature type="transmembrane region" description="Helical" evidence="6">
    <location>
        <begin position="38"/>
        <end position="60"/>
    </location>
</feature>
<dbReference type="InterPro" id="IPR051697">
    <property type="entry name" value="Patched_domain-protein"/>
</dbReference>
<evidence type="ECO:0000256" key="3">
    <source>
        <dbReference type="ARBA" id="ARBA00022692"/>
    </source>
</evidence>
<keyword evidence="3 6" id="KW-0812">Transmembrane</keyword>
<gene>
    <name evidence="8" type="ORF">CLODIP_2_CD06290</name>
</gene>
<dbReference type="Pfam" id="PF12349">
    <property type="entry name" value="Sterol-sensing"/>
    <property type="match status" value="1"/>
</dbReference>
<feature type="transmembrane region" description="Helical" evidence="6">
    <location>
        <begin position="561"/>
        <end position="581"/>
    </location>
</feature>
<dbReference type="Pfam" id="PF03176">
    <property type="entry name" value="MMPL"/>
    <property type="match status" value="1"/>
</dbReference>
<reference evidence="8 9" key="1">
    <citation type="submission" date="2020-04" db="EMBL/GenBank/DDBJ databases">
        <authorList>
            <person name="Alioto T."/>
            <person name="Alioto T."/>
            <person name="Gomez Garrido J."/>
        </authorList>
    </citation>
    <scope>NUCLEOTIDE SEQUENCE [LARGE SCALE GENOMIC DNA]</scope>
</reference>
<feature type="transmembrane region" description="Helical" evidence="6">
    <location>
        <begin position="380"/>
        <end position="404"/>
    </location>
</feature>
<dbReference type="OrthoDB" id="6510177at2759"/>
<dbReference type="PANTHER" id="PTHR10796">
    <property type="entry name" value="PATCHED-RELATED"/>
    <property type="match status" value="1"/>
</dbReference>
<feature type="transmembrane region" description="Helical" evidence="6">
    <location>
        <begin position="456"/>
        <end position="479"/>
    </location>
</feature>
<feature type="transmembrane region" description="Helical" evidence="6">
    <location>
        <begin position="416"/>
        <end position="436"/>
    </location>
</feature>
<feature type="transmembrane region" description="Helical" evidence="6">
    <location>
        <begin position="772"/>
        <end position="792"/>
    </location>
</feature>
<evidence type="ECO:0000256" key="5">
    <source>
        <dbReference type="ARBA" id="ARBA00023136"/>
    </source>
</evidence>
<dbReference type="PROSITE" id="PS50156">
    <property type="entry name" value="SSD"/>
    <property type="match status" value="2"/>
</dbReference>
<comment type="subcellular location">
    <subcellularLocation>
        <location evidence="1">Membrane</location>
        <topology evidence="1">Multi-pass membrane protein</topology>
    </subcellularLocation>
</comment>
<keyword evidence="9" id="KW-1185">Reference proteome</keyword>
<name>A0A8S1CXK2_9INSE</name>
<feature type="transmembrane region" description="Helical" evidence="6">
    <location>
        <begin position="12"/>
        <end position="32"/>
    </location>
</feature>
<evidence type="ECO:0000256" key="2">
    <source>
        <dbReference type="ARBA" id="ARBA00005585"/>
    </source>
</evidence>
<dbReference type="SUPFAM" id="SSF82866">
    <property type="entry name" value="Multidrug efflux transporter AcrB transmembrane domain"/>
    <property type="match status" value="2"/>
</dbReference>
<feature type="transmembrane region" description="Helical" evidence="6">
    <location>
        <begin position="898"/>
        <end position="921"/>
    </location>
</feature>
<keyword evidence="5 6" id="KW-0472">Membrane</keyword>
<evidence type="ECO:0000256" key="1">
    <source>
        <dbReference type="ARBA" id="ARBA00004141"/>
    </source>
</evidence>
<evidence type="ECO:0000259" key="7">
    <source>
        <dbReference type="PROSITE" id="PS50156"/>
    </source>
</evidence>
<comment type="caution">
    <text evidence="8">The sequence shown here is derived from an EMBL/GenBank/DDBJ whole genome shotgun (WGS) entry which is preliminary data.</text>
</comment>
<dbReference type="InterPro" id="IPR004869">
    <property type="entry name" value="MMPL_dom"/>
</dbReference>
<accession>A0A8S1CXK2</accession>